<reference evidence="2" key="1">
    <citation type="submission" date="2016-09" db="EMBL/GenBank/DDBJ databases">
        <authorList>
            <person name="Varghese N."/>
            <person name="Submissions S."/>
        </authorList>
    </citation>
    <scope>NUCLEOTIDE SEQUENCE [LARGE SCALE GENOMIC DNA]</scope>
    <source>
        <strain evidence="2">ANC 4466</strain>
    </source>
</reference>
<gene>
    <name evidence="1" type="ORF">SAMN05421731_102167</name>
</gene>
<dbReference type="RefSeq" id="WP_322853229.1">
    <property type="nucleotide sequence ID" value="NZ_BAABHT010000010.1"/>
</dbReference>
<accession>A0A240E731</accession>
<keyword evidence="2" id="KW-1185">Reference proteome</keyword>
<name>A0A240E731_9GAMM</name>
<evidence type="ECO:0008006" key="3">
    <source>
        <dbReference type="Google" id="ProtNLM"/>
    </source>
</evidence>
<evidence type="ECO:0000313" key="1">
    <source>
        <dbReference type="EMBL" id="SNX44009.1"/>
    </source>
</evidence>
<dbReference type="EMBL" id="OANT01000002">
    <property type="protein sequence ID" value="SNX44009.1"/>
    <property type="molecule type" value="Genomic_DNA"/>
</dbReference>
<organism evidence="1 2">
    <name type="scientific">Acinetobacter puyangensis</name>
    <dbReference type="NCBI Taxonomy" id="1096779"/>
    <lineage>
        <taxon>Bacteria</taxon>
        <taxon>Pseudomonadati</taxon>
        <taxon>Pseudomonadota</taxon>
        <taxon>Gammaproteobacteria</taxon>
        <taxon>Moraxellales</taxon>
        <taxon>Moraxellaceae</taxon>
        <taxon>Acinetobacter</taxon>
    </lineage>
</organism>
<protein>
    <recommendedName>
        <fullName evidence="3">Uracil DNA glycosylase superfamily protein</fullName>
    </recommendedName>
</protein>
<dbReference type="AlphaFoldDB" id="A0A240E731"/>
<proteinExistence type="predicted"/>
<sequence>MMKEYIELLDKYYEILSSLDVTFFDKHHPNTKFHEKTGLSGVFLSSLPENYFQAKNKIMIIGSETTGWDILQKQPYLGLKEYINSSVEKHNIFFQKQLSLQKRKAITFHDFTRLVAEKSGKNGIVYSNLFCFSWKRGSPIKNENFHLIKDISKKLLIAQLDFFKPEIIIFANGMSSVKHRREYFPLANCTNTVIYEDEGISKDHLWKFDYDKKYLCYRIQHPSTIRGRVSAEKARQKLISLLPEI</sequence>
<dbReference type="Proteomes" id="UP000219042">
    <property type="component" value="Unassembled WGS sequence"/>
</dbReference>
<evidence type="ECO:0000313" key="2">
    <source>
        <dbReference type="Proteomes" id="UP000219042"/>
    </source>
</evidence>